<dbReference type="Proteomes" id="UP000214720">
    <property type="component" value="Unassembled WGS sequence"/>
</dbReference>
<protein>
    <recommendedName>
        <fullName evidence="3">Mobile element protein</fullName>
    </recommendedName>
</protein>
<sequence length="42" mass="4835">MPELSVQSSFIRPRVSINNASAEALFRTAKYCPMRPERRLPN</sequence>
<comment type="caution">
    <text evidence="1">The sequence shown here is derived from an EMBL/GenBank/DDBJ whole genome shotgun (WGS) entry which is preliminary data.</text>
</comment>
<evidence type="ECO:0008006" key="3">
    <source>
        <dbReference type="Google" id="ProtNLM"/>
    </source>
</evidence>
<evidence type="ECO:0000313" key="2">
    <source>
        <dbReference type="Proteomes" id="UP000214720"/>
    </source>
</evidence>
<name>A0A226WQM2_CABSO</name>
<evidence type="ECO:0000313" key="1">
    <source>
        <dbReference type="EMBL" id="OXC73484.1"/>
    </source>
</evidence>
<proteinExistence type="predicted"/>
<organism evidence="1 2">
    <name type="scientific">Caballeronia sordidicola</name>
    <name type="common">Burkholderia sordidicola</name>
    <dbReference type="NCBI Taxonomy" id="196367"/>
    <lineage>
        <taxon>Bacteria</taxon>
        <taxon>Pseudomonadati</taxon>
        <taxon>Pseudomonadota</taxon>
        <taxon>Betaproteobacteria</taxon>
        <taxon>Burkholderiales</taxon>
        <taxon>Burkholderiaceae</taxon>
        <taxon>Caballeronia</taxon>
    </lineage>
</organism>
<accession>A0A226WQM2</accession>
<dbReference type="AlphaFoldDB" id="A0A226WQM2"/>
<reference evidence="2" key="1">
    <citation type="submission" date="2017-01" db="EMBL/GenBank/DDBJ databases">
        <title>Genome Analysis of Deinococcus marmoris KOPRI26562.</title>
        <authorList>
            <person name="Kim J.H."/>
            <person name="Oh H.-M."/>
        </authorList>
    </citation>
    <scope>NUCLEOTIDE SEQUENCE [LARGE SCALE GENOMIC DNA]</scope>
    <source>
        <strain evidence="2">PAMC 26633</strain>
    </source>
</reference>
<dbReference type="EMBL" id="MTHB01000247">
    <property type="protein sequence ID" value="OXC73484.1"/>
    <property type="molecule type" value="Genomic_DNA"/>
</dbReference>
<gene>
    <name evidence="1" type="ORF">BSU04_36865</name>
</gene>